<keyword evidence="1" id="KW-0472">Membrane</keyword>
<dbReference type="AlphaFoldDB" id="A0A1I2I147"/>
<name>A0A1I2I147_9ACTN</name>
<dbReference type="RefSeq" id="WP_175527295.1">
    <property type="nucleotide sequence ID" value="NZ_FOND01000012.1"/>
</dbReference>
<evidence type="ECO:0000313" key="2">
    <source>
        <dbReference type="EMBL" id="SFF34807.1"/>
    </source>
</evidence>
<keyword evidence="1" id="KW-0812">Transmembrane</keyword>
<keyword evidence="3" id="KW-1185">Reference proteome</keyword>
<evidence type="ECO:0000313" key="3">
    <source>
        <dbReference type="Proteomes" id="UP000198589"/>
    </source>
</evidence>
<organism evidence="2 3">
    <name type="scientific">Blastococcus tunisiensis</name>
    <dbReference type="NCBI Taxonomy" id="1798228"/>
    <lineage>
        <taxon>Bacteria</taxon>
        <taxon>Bacillati</taxon>
        <taxon>Actinomycetota</taxon>
        <taxon>Actinomycetes</taxon>
        <taxon>Geodermatophilales</taxon>
        <taxon>Geodermatophilaceae</taxon>
        <taxon>Blastococcus</taxon>
    </lineage>
</organism>
<keyword evidence="1" id="KW-1133">Transmembrane helix</keyword>
<evidence type="ECO:0000256" key="1">
    <source>
        <dbReference type="SAM" id="Phobius"/>
    </source>
</evidence>
<dbReference type="STRING" id="1798228.SAMN05216574_1124"/>
<dbReference type="EMBL" id="FOND01000012">
    <property type="protein sequence ID" value="SFF34807.1"/>
    <property type="molecule type" value="Genomic_DNA"/>
</dbReference>
<dbReference type="Proteomes" id="UP000198589">
    <property type="component" value="Unassembled WGS sequence"/>
</dbReference>
<sequence length="46" mass="5034">MTAETLGWQGKVVPVVSWTAMAVVFGLVGVRVLRMSRAEWASQGRD</sequence>
<proteinExistence type="predicted"/>
<accession>A0A1I2I147</accession>
<protein>
    <submittedName>
        <fullName evidence="2">Uncharacterized protein</fullName>
    </submittedName>
</protein>
<feature type="transmembrane region" description="Helical" evidence="1">
    <location>
        <begin position="12"/>
        <end position="33"/>
    </location>
</feature>
<reference evidence="3" key="1">
    <citation type="submission" date="2016-10" db="EMBL/GenBank/DDBJ databases">
        <authorList>
            <person name="Varghese N."/>
            <person name="Submissions S."/>
        </authorList>
    </citation>
    <scope>NUCLEOTIDE SEQUENCE [LARGE SCALE GENOMIC DNA]</scope>
    <source>
        <strain evidence="3">DSM 46838</strain>
    </source>
</reference>
<gene>
    <name evidence="2" type="ORF">SAMN05216574_1124</name>
</gene>